<evidence type="ECO:0000313" key="2">
    <source>
        <dbReference type="Proteomes" id="UP000245119"/>
    </source>
</evidence>
<organism evidence="1 2">
    <name type="scientific">Pomacea canaliculata</name>
    <name type="common">Golden apple snail</name>
    <dbReference type="NCBI Taxonomy" id="400727"/>
    <lineage>
        <taxon>Eukaryota</taxon>
        <taxon>Metazoa</taxon>
        <taxon>Spiralia</taxon>
        <taxon>Lophotrochozoa</taxon>
        <taxon>Mollusca</taxon>
        <taxon>Gastropoda</taxon>
        <taxon>Caenogastropoda</taxon>
        <taxon>Architaenioglossa</taxon>
        <taxon>Ampullarioidea</taxon>
        <taxon>Ampullariidae</taxon>
        <taxon>Pomacea</taxon>
    </lineage>
</organism>
<dbReference type="AlphaFoldDB" id="A0A2T7NC80"/>
<keyword evidence="2" id="KW-1185">Reference proteome</keyword>
<dbReference type="EMBL" id="PZQS01000014">
    <property type="protein sequence ID" value="PVD18780.1"/>
    <property type="molecule type" value="Genomic_DNA"/>
</dbReference>
<comment type="caution">
    <text evidence="1">The sequence shown here is derived from an EMBL/GenBank/DDBJ whole genome shotgun (WGS) entry which is preliminary data.</text>
</comment>
<name>A0A2T7NC80_POMCA</name>
<accession>A0A2T7NC80</accession>
<protein>
    <submittedName>
        <fullName evidence="1">Uncharacterized protein</fullName>
    </submittedName>
</protein>
<sequence length="79" mass="8236">MLLAAGSGLACSPRVLAVALGHGSLQTGGVFAGRPWGQDRAMYSSGVQLVVRQRPASDPSTLSLAPDIVEPRESLVRSY</sequence>
<proteinExistence type="predicted"/>
<reference evidence="1 2" key="1">
    <citation type="submission" date="2018-04" db="EMBL/GenBank/DDBJ databases">
        <title>The genome of golden apple snail Pomacea canaliculata provides insight into stress tolerance and invasive adaptation.</title>
        <authorList>
            <person name="Liu C."/>
            <person name="Liu B."/>
            <person name="Ren Y."/>
            <person name="Zhang Y."/>
            <person name="Wang H."/>
            <person name="Li S."/>
            <person name="Jiang F."/>
            <person name="Yin L."/>
            <person name="Zhang G."/>
            <person name="Qian W."/>
            <person name="Fan W."/>
        </authorList>
    </citation>
    <scope>NUCLEOTIDE SEQUENCE [LARGE SCALE GENOMIC DNA]</scope>
    <source>
        <strain evidence="1">SZHN2017</strain>
        <tissue evidence="1">Muscle</tissue>
    </source>
</reference>
<dbReference type="Proteomes" id="UP000245119">
    <property type="component" value="Linkage Group LG14"/>
</dbReference>
<gene>
    <name evidence="1" type="ORF">C0Q70_21332</name>
</gene>
<evidence type="ECO:0000313" key="1">
    <source>
        <dbReference type="EMBL" id="PVD18780.1"/>
    </source>
</evidence>